<accession>A0AB39CDZ3</accession>
<reference evidence="1" key="1">
    <citation type="submission" date="2024-07" db="EMBL/GenBank/DDBJ databases">
        <authorList>
            <person name="Bringhurst R.M."/>
            <person name="Homer T.E."/>
        </authorList>
    </citation>
    <scope>NUCLEOTIDE SEQUENCE</scope>
</reference>
<evidence type="ECO:0000313" key="1">
    <source>
        <dbReference type="EMBL" id="XDJ15079.1"/>
    </source>
</evidence>
<name>A0AB39CDZ3_9VIRU</name>
<proteinExistence type="predicted"/>
<dbReference type="EMBL" id="PQ015379">
    <property type="protein sequence ID" value="XDJ15079.1"/>
    <property type="molecule type" value="Genomic_DNA"/>
</dbReference>
<protein>
    <submittedName>
        <fullName evidence="1">Uncharacterized protein</fullName>
    </submittedName>
</protein>
<sequence>MIKPIRMSDLNKIYENETPEERSARLKANQERLERWVASWKEFKAKHPDLADNMVCAA</sequence>
<organism evidence="1">
    <name type="scientific">Pseudomonas phage HRDY3</name>
    <dbReference type="NCBI Taxonomy" id="3236930"/>
    <lineage>
        <taxon>Viruses</taxon>
    </lineage>
</organism>